<feature type="transmembrane region" description="Helical" evidence="1">
    <location>
        <begin position="12"/>
        <end position="31"/>
    </location>
</feature>
<proteinExistence type="predicted"/>
<name>A0A812AKT3_ACAPH</name>
<keyword evidence="1" id="KW-0472">Membrane</keyword>
<keyword evidence="1" id="KW-1133">Transmembrane helix</keyword>
<comment type="caution">
    <text evidence="2">The sequence shown here is derived from an EMBL/GenBank/DDBJ whole genome shotgun (WGS) entry which is preliminary data.</text>
</comment>
<feature type="transmembrane region" description="Helical" evidence="1">
    <location>
        <begin position="105"/>
        <end position="123"/>
    </location>
</feature>
<accession>A0A812AKT3</accession>
<evidence type="ECO:0000256" key="1">
    <source>
        <dbReference type="SAM" id="Phobius"/>
    </source>
</evidence>
<protein>
    <submittedName>
        <fullName evidence="2">Uncharacterized protein</fullName>
    </submittedName>
</protein>
<dbReference type="AlphaFoldDB" id="A0A812AKT3"/>
<evidence type="ECO:0000313" key="2">
    <source>
        <dbReference type="EMBL" id="CAE1139039.1"/>
    </source>
</evidence>
<evidence type="ECO:0000313" key="3">
    <source>
        <dbReference type="Proteomes" id="UP000597762"/>
    </source>
</evidence>
<gene>
    <name evidence="2" type="ORF">SPHA_320</name>
</gene>
<dbReference type="EMBL" id="CAHIKZ030000004">
    <property type="protein sequence ID" value="CAE1139039.1"/>
    <property type="molecule type" value="Genomic_DNA"/>
</dbReference>
<sequence>MYVYFSTTGPKYDYLSFIFSSLFFINVLSFLSSTQTQFHTLSGCNRGIPFLPLFVLPFSFLPFSSVDSSVSKPDSLQQGCTLSSSLWFSSFFPSSSLHNSAYNRGIHFLLWFSFFFLYTIQLVTEVYTFFLSLDILFFFSLHNSPCNRDICFLLWFSFFFKRRLNPQRINFSASSIWGSRTGILLVIFLVRSCLG</sequence>
<keyword evidence="3" id="KW-1185">Reference proteome</keyword>
<keyword evidence="1" id="KW-0812">Transmembrane</keyword>
<dbReference type="Proteomes" id="UP000597762">
    <property type="component" value="Unassembled WGS sequence"/>
</dbReference>
<organism evidence="2 3">
    <name type="scientific">Acanthosepion pharaonis</name>
    <name type="common">Pharaoh cuttlefish</name>
    <name type="synonym">Sepia pharaonis</name>
    <dbReference type="NCBI Taxonomy" id="158019"/>
    <lineage>
        <taxon>Eukaryota</taxon>
        <taxon>Metazoa</taxon>
        <taxon>Spiralia</taxon>
        <taxon>Lophotrochozoa</taxon>
        <taxon>Mollusca</taxon>
        <taxon>Cephalopoda</taxon>
        <taxon>Coleoidea</taxon>
        <taxon>Decapodiformes</taxon>
        <taxon>Sepiida</taxon>
        <taxon>Sepiina</taxon>
        <taxon>Sepiidae</taxon>
        <taxon>Acanthosepion</taxon>
    </lineage>
</organism>
<reference evidence="2" key="1">
    <citation type="submission" date="2021-01" db="EMBL/GenBank/DDBJ databases">
        <authorList>
            <person name="Li R."/>
            <person name="Bekaert M."/>
        </authorList>
    </citation>
    <scope>NUCLEOTIDE SEQUENCE</scope>
    <source>
        <strain evidence="2">Farmed</strain>
    </source>
</reference>